<feature type="region of interest" description="Disordered" evidence="1">
    <location>
        <begin position="325"/>
        <end position="350"/>
    </location>
</feature>
<proteinExistence type="predicted"/>
<feature type="compositionally biased region" description="Acidic residues" evidence="1">
    <location>
        <begin position="271"/>
        <end position="286"/>
    </location>
</feature>
<dbReference type="EMBL" id="CAICTM010000167">
    <property type="protein sequence ID" value="CAB9503509.1"/>
    <property type="molecule type" value="Genomic_DNA"/>
</dbReference>
<comment type="caution">
    <text evidence="2">The sequence shown here is derived from an EMBL/GenBank/DDBJ whole genome shotgun (WGS) entry which is preliminary data.</text>
</comment>
<gene>
    <name evidence="2" type="ORF">SEMRO_168_G074700.1</name>
</gene>
<evidence type="ECO:0000313" key="2">
    <source>
        <dbReference type="EMBL" id="CAB9503509.1"/>
    </source>
</evidence>
<keyword evidence="3" id="KW-1185">Reference proteome</keyword>
<dbReference type="AlphaFoldDB" id="A0A9N8DPG4"/>
<protein>
    <submittedName>
        <fullName evidence="2">Uncharacterized protein</fullName>
    </submittedName>
</protein>
<sequence length="396" mass="43930">MIPRYALRSAASARTRLGVCRYLSSSSTTLIPQRGLWDTIYSGTKGIISLISSEKSRRSFMASIESANINAEVLKQARFGNMLTIALFHDLQDPVWEKYNFDVSDFLMGVKPALRNFHETMGQLQNEFPSVTSQEERTEKLLQRMHQIVTSSMHRKGSDGNTDFSLPDNLWKEQAEKDPESHAGQLGLMVSPKLFDSLFLTTETAAMLASYKEGTTNVSYVAVLSARAMIMDNEEVANDNSESVTNDGEEGKQSSKDDKLKSDTDTIEAKEEGEEDAASGEPEEVDTTPVAAQIEVLYEMEQKIEVKPEIFNDPVNPATDALKSLKEEVQRSDSISGDNANKSSSSATPPIIKDERQIWVGTFEAWLNGGNDGGLRWRITNMRPPNAEFPGLYGGY</sequence>
<reference evidence="2" key="1">
    <citation type="submission" date="2020-06" db="EMBL/GenBank/DDBJ databases">
        <authorList>
            <consortium name="Plant Systems Biology data submission"/>
        </authorList>
    </citation>
    <scope>NUCLEOTIDE SEQUENCE</scope>
    <source>
        <strain evidence="2">D6</strain>
    </source>
</reference>
<evidence type="ECO:0000256" key="1">
    <source>
        <dbReference type="SAM" id="MobiDB-lite"/>
    </source>
</evidence>
<dbReference type="OrthoDB" id="47441at2759"/>
<feature type="compositionally biased region" description="Polar residues" evidence="1">
    <location>
        <begin position="332"/>
        <end position="348"/>
    </location>
</feature>
<feature type="compositionally biased region" description="Basic and acidic residues" evidence="1">
    <location>
        <begin position="249"/>
        <end position="270"/>
    </location>
</feature>
<organism evidence="2 3">
    <name type="scientific">Seminavis robusta</name>
    <dbReference type="NCBI Taxonomy" id="568900"/>
    <lineage>
        <taxon>Eukaryota</taxon>
        <taxon>Sar</taxon>
        <taxon>Stramenopiles</taxon>
        <taxon>Ochrophyta</taxon>
        <taxon>Bacillariophyta</taxon>
        <taxon>Bacillariophyceae</taxon>
        <taxon>Bacillariophycidae</taxon>
        <taxon>Naviculales</taxon>
        <taxon>Naviculaceae</taxon>
        <taxon>Seminavis</taxon>
    </lineage>
</organism>
<feature type="region of interest" description="Disordered" evidence="1">
    <location>
        <begin position="235"/>
        <end position="288"/>
    </location>
</feature>
<accession>A0A9N8DPG4</accession>
<evidence type="ECO:0000313" key="3">
    <source>
        <dbReference type="Proteomes" id="UP001153069"/>
    </source>
</evidence>
<name>A0A9N8DPG4_9STRA</name>
<dbReference type="Proteomes" id="UP001153069">
    <property type="component" value="Unassembled WGS sequence"/>
</dbReference>